<dbReference type="FunFam" id="3.10.450.50:FF:000005">
    <property type="entry name" value="Nuclear transport factor 2"/>
    <property type="match status" value="1"/>
</dbReference>
<evidence type="ECO:0000313" key="5">
    <source>
        <dbReference type="Proteomes" id="UP000828390"/>
    </source>
</evidence>
<accession>A0A9D3Z0W5</accession>
<keyword evidence="2" id="KW-0539">Nucleus</keyword>
<evidence type="ECO:0000313" key="4">
    <source>
        <dbReference type="EMBL" id="KAH3711008.1"/>
    </source>
</evidence>
<dbReference type="OrthoDB" id="6507044at2759"/>
<organism evidence="4 5">
    <name type="scientific">Dreissena polymorpha</name>
    <name type="common">Zebra mussel</name>
    <name type="synonym">Mytilus polymorpha</name>
    <dbReference type="NCBI Taxonomy" id="45954"/>
    <lineage>
        <taxon>Eukaryota</taxon>
        <taxon>Metazoa</taxon>
        <taxon>Spiralia</taxon>
        <taxon>Lophotrochozoa</taxon>
        <taxon>Mollusca</taxon>
        <taxon>Bivalvia</taxon>
        <taxon>Autobranchia</taxon>
        <taxon>Heteroconchia</taxon>
        <taxon>Euheterodonta</taxon>
        <taxon>Imparidentia</taxon>
        <taxon>Neoheterodontei</taxon>
        <taxon>Myida</taxon>
        <taxon>Dreissenoidea</taxon>
        <taxon>Dreissenidae</taxon>
        <taxon>Dreissena</taxon>
    </lineage>
</organism>
<dbReference type="GO" id="GO:0005737">
    <property type="term" value="C:cytoplasm"/>
    <property type="evidence" value="ECO:0007669"/>
    <property type="project" value="UniProtKB-SubCell"/>
</dbReference>
<sequence>MNPEFQSIGEAFVRHYYQLYDEGNKDALMHLYHDSALLTFEGDQKQGKPAIVEKHKSVAVKTAHAITRADCHPMMNGGILVAVLGQLKTEGEEKALGYTHTFVIQPEAATFFIVNEIFQLALHNF</sequence>
<reference evidence="4" key="2">
    <citation type="submission" date="2020-11" db="EMBL/GenBank/DDBJ databases">
        <authorList>
            <person name="McCartney M.A."/>
            <person name="Auch B."/>
            <person name="Kono T."/>
            <person name="Mallez S."/>
            <person name="Becker A."/>
            <person name="Gohl D.M."/>
            <person name="Silverstein K.A.T."/>
            <person name="Koren S."/>
            <person name="Bechman K.B."/>
            <person name="Herman A."/>
            <person name="Abrahante J.E."/>
            <person name="Garbe J."/>
        </authorList>
    </citation>
    <scope>NUCLEOTIDE SEQUENCE</scope>
    <source>
        <strain evidence="4">Duluth1</strain>
        <tissue evidence="4">Whole animal</tissue>
    </source>
</reference>
<name>A0A9D3Z0W5_DREPO</name>
<proteinExistence type="predicted"/>
<dbReference type="SUPFAM" id="SSF54427">
    <property type="entry name" value="NTF2-like"/>
    <property type="match status" value="1"/>
</dbReference>
<dbReference type="GO" id="GO:0005635">
    <property type="term" value="C:nuclear envelope"/>
    <property type="evidence" value="ECO:0007669"/>
    <property type="project" value="UniProtKB-ARBA"/>
</dbReference>
<evidence type="ECO:0000256" key="2">
    <source>
        <dbReference type="RuleBase" id="RU369002"/>
    </source>
</evidence>
<comment type="function">
    <text evidence="2">Has a role in nuclear-cytoplasmic transport of proteins and mRNAs.</text>
</comment>
<dbReference type="Pfam" id="PF02136">
    <property type="entry name" value="NTF2"/>
    <property type="match status" value="1"/>
</dbReference>
<dbReference type="EMBL" id="JAIWYP010000014">
    <property type="protein sequence ID" value="KAH3711008.1"/>
    <property type="molecule type" value="Genomic_DNA"/>
</dbReference>
<keyword evidence="2" id="KW-0813">Transport</keyword>
<keyword evidence="1 2" id="KW-0963">Cytoplasm</keyword>
<dbReference type="PANTHER" id="PTHR12612">
    <property type="entry name" value="NUCLEAR TRANSPORT FACTOR 2"/>
    <property type="match status" value="1"/>
</dbReference>
<protein>
    <recommendedName>
        <fullName evidence="2">Nuclear transport factor 2</fullName>
        <shortName evidence="2">NTF-2</shortName>
    </recommendedName>
</protein>
<dbReference type="InterPro" id="IPR045875">
    <property type="entry name" value="NTF2"/>
</dbReference>
<keyword evidence="2" id="KW-0653">Protein transport</keyword>
<gene>
    <name evidence="4" type="ORF">DPMN_070507</name>
</gene>
<dbReference type="GO" id="GO:0006606">
    <property type="term" value="P:protein import into nucleus"/>
    <property type="evidence" value="ECO:0007669"/>
    <property type="project" value="UniProtKB-ARBA"/>
</dbReference>
<dbReference type="Gene3D" id="3.10.450.50">
    <property type="match status" value="1"/>
</dbReference>
<comment type="caution">
    <text evidence="4">The sequence shown here is derived from an EMBL/GenBank/DDBJ whole genome shotgun (WGS) entry which is preliminary data.</text>
</comment>
<dbReference type="InterPro" id="IPR002075">
    <property type="entry name" value="NTF2_dom"/>
</dbReference>
<evidence type="ECO:0000259" key="3">
    <source>
        <dbReference type="PROSITE" id="PS50177"/>
    </source>
</evidence>
<dbReference type="CDD" id="cd00780">
    <property type="entry name" value="NTF2"/>
    <property type="match status" value="1"/>
</dbReference>
<keyword evidence="5" id="KW-1185">Reference proteome</keyword>
<reference evidence="4" key="1">
    <citation type="journal article" date="2019" name="bioRxiv">
        <title>The Genome of the Zebra Mussel, Dreissena polymorpha: A Resource for Invasive Species Research.</title>
        <authorList>
            <person name="McCartney M.A."/>
            <person name="Auch B."/>
            <person name="Kono T."/>
            <person name="Mallez S."/>
            <person name="Zhang Y."/>
            <person name="Obille A."/>
            <person name="Becker A."/>
            <person name="Abrahante J.E."/>
            <person name="Garbe J."/>
            <person name="Badalamenti J.P."/>
            <person name="Herman A."/>
            <person name="Mangelson H."/>
            <person name="Liachko I."/>
            <person name="Sullivan S."/>
            <person name="Sone E.D."/>
            <person name="Koren S."/>
            <person name="Silverstein K.A.T."/>
            <person name="Beckman K.B."/>
            <person name="Gohl D.M."/>
        </authorList>
    </citation>
    <scope>NUCLEOTIDE SEQUENCE</scope>
    <source>
        <strain evidence="4">Duluth1</strain>
        <tissue evidence="4">Whole animal</tissue>
    </source>
</reference>
<dbReference type="InterPro" id="IPR018222">
    <property type="entry name" value="Nuclear_transport_factor_2_euk"/>
</dbReference>
<evidence type="ECO:0000256" key="1">
    <source>
        <dbReference type="ARBA" id="ARBA00022490"/>
    </source>
</evidence>
<dbReference type="Proteomes" id="UP000828390">
    <property type="component" value="Unassembled WGS sequence"/>
</dbReference>
<dbReference type="PROSITE" id="PS50177">
    <property type="entry name" value="NTF2_DOMAIN"/>
    <property type="match status" value="1"/>
</dbReference>
<dbReference type="AlphaFoldDB" id="A0A9D3Z0W5"/>
<dbReference type="InterPro" id="IPR032710">
    <property type="entry name" value="NTF2-like_dom_sf"/>
</dbReference>
<feature type="domain" description="NTF2" evidence="3">
    <location>
        <begin position="8"/>
        <end position="120"/>
    </location>
</feature>
<comment type="subcellular location">
    <subcellularLocation>
        <location evidence="2">Cytoplasm</location>
    </subcellularLocation>
    <subcellularLocation>
        <location evidence="2">Nucleus</location>
    </subcellularLocation>
</comment>
<dbReference type="GO" id="GO:0051028">
    <property type="term" value="P:mRNA transport"/>
    <property type="evidence" value="ECO:0007669"/>
    <property type="project" value="UniProtKB-UniRule"/>
</dbReference>